<organism evidence="2 3">
    <name type="scientific">Phrynosoma platyrhinos</name>
    <name type="common">Desert horned lizard</name>
    <dbReference type="NCBI Taxonomy" id="52577"/>
    <lineage>
        <taxon>Eukaryota</taxon>
        <taxon>Metazoa</taxon>
        <taxon>Chordata</taxon>
        <taxon>Craniata</taxon>
        <taxon>Vertebrata</taxon>
        <taxon>Euteleostomi</taxon>
        <taxon>Lepidosauria</taxon>
        <taxon>Squamata</taxon>
        <taxon>Bifurcata</taxon>
        <taxon>Unidentata</taxon>
        <taxon>Episquamata</taxon>
        <taxon>Toxicofera</taxon>
        <taxon>Iguania</taxon>
        <taxon>Phrynosomatidae</taxon>
        <taxon>Phrynosomatinae</taxon>
        <taxon>Phrynosoma</taxon>
    </lineage>
</organism>
<feature type="region of interest" description="Disordered" evidence="1">
    <location>
        <begin position="1"/>
        <end position="55"/>
    </location>
</feature>
<name>A0ABQ7SDV7_PHRPL</name>
<evidence type="ECO:0000313" key="2">
    <source>
        <dbReference type="EMBL" id="KAH0615514.1"/>
    </source>
</evidence>
<feature type="compositionally biased region" description="Low complexity" evidence="1">
    <location>
        <begin position="40"/>
        <end position="53"/>
    </location>
</feature>
<comment type="caution">
    <text evidence="2">The sequence shown here is derived from an EMBL/GenBank/DDBJ whole genome shotgun (WGS) entry which is preliminary data.</text>
</comment>
<accession>A0ABQ7SDV7</accession>
<sequence>MRAEETEPNRSGGWFRGRRDEPREPPLSWSPGTPRQPRLASSASPNAGASPKAAYRRSIRTILSTTAGLQSERLDAIGKKEEMRKESKQAQRWAFQ</sequence>
<evidence type="ECO:0000256" key="1">
    <source>
        <dbReference type="SAM" id="MobiDB-lite"/>
    </source>
</evidence>
<keyword evidence="3" id="KW-1185">Reference proteome</keyword>
<dbReference type="Proteomes" id="UP000826234">
    <property type="component" value="Unassembled WGS sequence"/>
</dbReference>
<gene>
    <name evidence="2" type="ORF">JD844_004864</name>
</gene>
<protein>
    <submittedName>
        <fullName evidence="2">Uncharacterized protein</fullName>
    </submittedName>
</protein>
<proteinExistence type="predicted"/>
<dbReference type="EMBL" id="JAIPUX010005291">
    <property type="protein sequence ID" value="KAH0615514.1"/>
    <property type="molecule type" value="Genomic_DNA"/>
</dbReference>
<reference evidence="2 3" key="1">
    <citation type="journal article" date="2022" name="Gigascience">
        <title>A chromosome-level genome assembly and annotation of the desert horned lizard, Phrynosoma platyrhinos, provides insight into chromosomal rearrangements among reptiles.</title>
        <authorList>
            <person name="Koochekian N."/>
            <person name="Ascanio A."/>
            <person name="Farleigh K."/>
            <person name="Card D.C."/>
            <person name="Schield D.R."/>
            <person name="Castoe T.A."/>
            <person name="Jezkova T."/>
        </authorList>
    </citation>
    <scope>NUCLEOTIDE SEQUENCE [LARGE SCALE GENOMIC DNA]</scope>
    <source>
        <strain evidence="2">NK-2021</strain>
    </source>
</reference>
<evidence type="ECO:0000313" key="3">
    <source>
        <dbReference type="Proteomes" id="UP000826234"/>
    </source>
</evidence>